<sequence>MEALQLERKRQSTAQDHPGPERQRKPELGGNTIHSQKLKLWPYTGVVVGKSRIASEFDPTPHKAMLMSARACSKPPPRDCTLWLVSNGSEYHLTEELHFSSLSLTVDTGTGPMARKCRPPISRGVLYGPIGSFFLSCVDSWLTCIVMKNYRPRLASASPAVLYTNIYSVSGVHESLYKEQVRKPLAFYKPPGHLFAPDCGATRNFSSCSARSEFLVAIRTMHRAVLTIHLHRGQPSSALPLCRGVRNRRLAWAKRGVRRTAAHIDSYLYADLDPDLKAELRPSALPCVPEAAADGGGFRDAGRAARHLDGIAHLEREDDADDSGSDAGGYGLVTPKLKPTTSTRPDPSALACHHLVLIGGGRFAVQGLGEAACLVLVLGDVARGVEGGGAGLPRDGEGDGAGLHKCTTAAFRRYAGEGDACFVPSPFSSSFFGKQLEMEKETELDCTSARQPPFIGPSDGSSSLSTCKWDEDDKGDGGSWTGVRVGRSSVPPHAYISDALRACVVLISTPVSGWAGRVEARWRMEKASAPISPPCQALAIHVFSPVPYIRSGSSVHLGPPPRRPCRPSVFLIVITVPTGLPRLEVRLKPSLFTARAGDSPCMRYPLDGFPCRRERKLRGERHAVQISSKFPDPIFCPELVPLDSESQILAKRAARSGSAPKRDHVQPPWRRSALVYQISCYPGVACGDEQSRETIRAWPPVVDETVHAEDANRHQADKGRDLTVPGDVASTSTMSGGARPQKKDFLGVGSSAHAYGESNPDHTAAQVRLFVPYTMADIPRALDDQVTQGENWDILLFPP</sequence>
<feature type="compositionally biased region" description="Basic and acidic residues" evidence="1">
    <location>
        <begin position="708"/>
        <end position="721"/>
    </location>
</feature>
<dbReference type="AlphaFoldDB" id="A0AAD7JJQ8"/>
<name>A0AAD7JJQ8_9AGAR</name>
<evidence type="ECO:0000313" key="2">
    <source>
        <dbReference type="EMBL" id="KAJ7765365.1"/>
    </source>
</evidence>
<gene>
    <name evidence="2" type="ORF">B0H16DRAFT_1454516</name>
</gene>
<feature type="compositionally biased region" description="Basic and acidic residues" evidence="1">
    <location>
        <begin position="18"/>
        <end position="27"/>
    </location>
</feature>
<dbReference type="Proteomes" id="UP001215598">
    <property type="component" value="Unassembled WGS sequence"/>
</dbReference>
<feature type="region of interest" description="Disordered" evidence="1">
    <location>
        <begin position="708"/>
        <end position="741"/>
    </location>
</feature>
<feature type="region of interest" description="Disordered" evidence="1">
    <location>
        <begin position="315"/>
        <end position="345"/>
    </location>
</feature>
<protein>
    <submittedName>
        <fullName evidence="2">Uncharacterized protein</fullName>
    </submittedName>
</protein>
<proteinExistence type="predicted"/>
<comment type="caution">
    <text evidence="2">The sequence shown here is derived from an EMBL/GenBank/DDBJ whole genome shotgun (WGS) entry which is preliminary data.</text>
</comment>
<reference evidence="2" key="1">
    <citation type="submission" date="2023-03" db="EMBL/GenBank/DDBJ databases">
        <title>Massive genome expansion in bonnet fungi (Mycena s.s.) driven by repeated elements and novel gene families across ecological guilds.</title>
        <authorList>
            <consortium name="Lawrence Berkeley National Laboratory"/>
            <person name="Harder C.B."/>
            <person name="Miyauchi S."/>
            <person name="Viragh M."/>
            <person name="Kuo A."/>
            <person name="Thoen E."/>
            <person name="Andreopoulos B."/>
            <person name="Lu D."/>
            <person name="Skrede I."/>
            <person name="Drula E."/>
            <person name="Henrissat B."/>
            <person name="Morin E."/>
            <person name="Kohler A."/>
            <person name="Barry K."/>
            <person name="LaButti K."/>
            <person name="Morin E."/>
            <person name="Salamov A."/>
            <person name="Lipzen A."/>
            <person name="Mereny Z."/>
            <person name="Hegedus B."/>
            <person name="Baldrian P."/>
            <person name="Stursova M."/>
            <person name="Weitz H."/>
            <person name="Taylor A."/>
            <person name="Grigoriev I.V."/>
            <person name="Nagy L.G."/>
            <person name="Martin F."/>
            <person name="Kauserud H."/>
        </authorList>
    </citation>
    <scope>NUCLEOTIDE SEQUENCE</scope>
    <source>
        <strain evidence="2">CBHHK182m</strain>
    </source>
</reference>
<feature type="region of interest" description="Disordered" evidence="1">
    <location>
        <begin position="1"/>
        <end position="31"/>
    </location>
</feature>
<feature type="compositionally biased region" description="Basic and acidic residues" evidence="1">
    <location>
        <begin position="1"/>
        <end position="10"/>
    </location>
</feature>
<evidence type="ECO:0000256" key="1">
    <source>
        <dbReference type="SAM" id="MobiDB-lite"/>
    </source>
</evidence>
<organism evidence="2 3">
    <name type="scientific">Mycena metata</name>
    <dbReference type="NCBI Taxonomy" id="1033252"/>
    <lineage>
        <taxon>Eukaryota</taxon>
        <taxon>Fungi</taxon>
        <taxon>Dikarya</taxon>
        <taxon>Basidiomycota</taxon>
        <taxon>Agaricomycotina</taxon>
        <taxon>Agaricomycetes</taxon>
        <taxon>Agaricomycetidae</taxon>
        <taxon>Agaricales</taxon>
        <taxon>Marasmiineae</taxon>
        <taxon>Mycenaceae</taxon>
        <taxon>Mycena</taxon>
    </lineage>
</organism>
<accession>A0AAD7JJQ8</accession>
<keyword evidence="3" id="KW-1185">Reference proteome</keyword>
<evidence type="ECO:0000313" key="3">
    <source>
        <dbReference type="Proteomes" id="UP001215598"/>
    </source>
</evidence>
<dbReference type="EMBL" id="JARKIB010000026">
    <property type="protein sequence ID" value="KAJ7765365.1"/>
    <property type="molecule type" value="Genomic_DNA"/>
</dbReference>